<name>A0A0R3PWL0_ANGCS</name>
<protein>
    <submittedName>
        <fullName evidence="2 4">Uncharacterized protein</fullName>
    </submittedName>
</protein>
<dbReference type="AlphaFoldDB" id="A0A0R3PWL0"/>
<gene>
    <name evidence="2" type="ORF">ACOC_LOCUS10558</name>
</gene>
<sequence>MCEAGERVTGEPPSRTEIVDRSAGDDRAQRRRGKPTTPVDETHDEVGADDEHRLLSAAHRQRNETVKTPSLIADIYTPIHTDIHTVIHTHTCTDIQTFTHTDTQTYPPTPTHIHTRNRVSSCTLLADTDDGVSIVTSLLAFPRSVVAPPLISNTPRPSRWCHCAIS</sequence>
<organism evidence="4">
    <name type="scientific">Angiostrongylus costaricensis</name>
    <name type="common">Nematode worm</name>
    <dbReference type="NCBI Taxonomy" id="334426"/>
    <lineage>
        <taxon>Eukaryota</taxon>
        <taxon>Metazoa</taxon>
        <taxon>Ecdysozoa</taxon>
        <taxon>Nematoda</taxon>
        <taxon>Chromadorea</taxon>
        <taxon>Rhabditida</taxon>
        <taxon>Rhabditina</taxon>
        <taxon>Rhabditomorpha</taxon>
        <taxon>Strongyloidea</taxon>
        <taxon>Metastrongylidae</taxon>
        <taxon>Angiostrongylus</taxon>
    </lineage>
</organism>
<keyword evidence="3" id="KW-1185">Reference proteome</keyword>
<proteinExistence type="predicted"/>
<dbReference type="Proteomes" id="UP000267027">
    <property type="component" value="Unassembled WGS sequence"/>
</dbReference>
<reference evidence="4" key="1">
    <citation type="submission" date="2017-02" db="UniProtKB">
        <authorList>
            <consortium name="WormBaseParasite"/>
        </authorList>
    </citation>
    <scope>IDENTIFICATION</scope>
</reference>
<evidence type="ECO:0000313" key="4">
    <source>
        <dbReference type="WBParaSite" id="ACOC_0001055701-mRNA-1"/>
    </source>
</evidence>
<evidence type="ECO:0000313" key="2">
    <source>
        <dbReference type="EMBL" id="VDM62143.1"/>
    </source>
</evidence>
<evidence type="ECO:0000256" key="1">
    <source>
        <dbReference type="SAM" id="MobiDB-lite"/>
    </source>
</evidence>
<feature type="region of interest" description="Disordered" evidence="1">
    <location>
        <begin position="1"/>
        <end position="47"/>
    </location>
</feature>
<dbReference type="WBParaSite" id="ACOC_0001055701-mRNA-1">
    <property type="protein sequence ID" value="ACOC_0001055701-mRNA-1"/>
    <property type="gene ID" value="ACOC_0001055701"/>
</dbReference>
<accession>A0A0R3PWL0</accession>
<feature type="compositionally biased region" description="Basic and acidic residues" evidence="1">
    <location>
        <begin position="17"/>
        <end position="28"/>
    </location>
</feature>
<dbReference type="EMBL" id="UYYA01004498">
    <property type="protein sequence ID" value="VDM62143.1"/>
    <property type="molecule type" value="Genomic_DNA"/>
</dbReference>
<evidence type="ECO:0000313" key="3">
    <source>
        <dbReference type="Proteomes" id="UP000267027"/>
    </source>
</evidence>
<reference evidence="2 3" key="2">
    <citation type="submission" date="2018-11" db="EMBL/GenBank/DDBJ databases">
        <authorList>
            <consortium name="Pathogen Informatics"/>
        </authorList>
    </citation>
    <scope>NUCLEOTIDE SEQUENCE [LARGE SCALE GENOMIC DNA]</scope>
    <source>
        <strain evidence="2 3">Costa Rica</strain>
    </source>
</reference>